<keyword evidence="1" id="KW-1133">Transmembrane helix</keyword>
<proteinExistence type="predicted"/>
<evidence type="ECO:0000313" key="2">
    <source>
        <dbReference type="EMBL" id="PFG42024.1"/>
    </source>
</evidence>
<comment type="caution">
    <text evidence="2">The sequence shown here is derived from an EMBL/GenBank/DDBJ whole genome shotgun (WGS) entry which is preliminary data.</text>
</comment>
<feature type="transmembrane region" description="Helical" evidence="1">
    <location>
        <begin position="40"/>
        <end position="62"/>
    </location>
</feature>
<dbReference type="AlphaFoldDB" id="A0A2A9ESN1"/>
<gene>
    <name evidence="2" type="ORF">ATJ88_0674</name>
</gene>
<keyword evidence="1" id="KW-0812">Transmembrane</keyword>
<name>A0A2A9ESN1_9MICO</name>
<protein>
    <recommendedName>
        <fullName evidence="4">DUF2178 domain-containing protein</fullName>
    </recommendedName>
</protein>
<accession>A0A2A9ESN1</accession>
<keyword evidence="3" id="KW-1185">Reference proteome</keyword>
<sequence length="138" mass="14451">MEPREMSAWVQLGVAPAAWATYLVLLLARADGQPLATTPYADLVLWTLGGAGAATLVTAALLRRRQDPADTRDREIDGRAEAIGNALVVIGALAALGLALADVPTFWIANTLYLAFVLAAVLGALARIGLYRGGVPGW</sequence>
<dbReference type="OrthoDB" id="4559359at2"/>
<feature type="transmembrane region" description="Helical" evidence="1">
    <location>
        <begin position="82"/>
        <end position="101"/>
    </location>
</feature>
<dbReference type="EMBL" id="PDJJ01000001">
    <property type="protein sequence ID" value="PFG42024.1"/>
    <property type="molecule type" value="Genomic_DNA"/>
</dbReference>
<feature type="transmembrane region" description="Helical" evidence="1">
    <location>
        <begin position="107"/>
        <end position="130"/>
    </location>
</feature>
<dbReference type="Proteomes" id="UP000224130">
    <property type="component" value="Unassembled WGS sequence"/>
</dbReference>
<evidence type="ECO:0000256" key="1">
    <source>
        <dbReference type="SAM" id="Phobius"/>
    </source>
</evidence>
<keyword evidence="1" id="KW-0472">Membrane</keyword>
<organism evidence="2 3">
    <name type="scientific">Isoptericola jiangsuensis</name>
    <dbReference type="NCBI Taxonomy" id="548579"/>
    <lineage>
        <taxon>Bacteria</taxon>
        <taxon>Bacillati</taxon>
        <taxon>Actinomycetota</taxon>
        <taxon>Actinomycetes</taxon>
        <taxon>Micrococcales</taxon>
        <taxon>Promicromonosporaceae</taxon>
        <taxon>Isoptericola</taxon>
    </lineage>
</organism>
<evidence type="ECO:0000313" key="3">
    <source>
        <dbReference type="Proteomes" id="UP000224130"/>
    </source>
</evidence>
<evidence type="ECO:0008006" key="4">
    <source>
        <dbReference type="Google" id="ProtNLM"/>
    </source>
</evidence>
<reference evidence="2 3" key="1">
    <citation type="submission" date="2017-10" db="EMBL/GenBank/DDBJ databases">
        <title>Sequencing the genomes of 1000 actinobacteria strains.</title>
        <authorList>
            <person name="Klenk H.-P."/>
        </authorList>
    </citation>
    <scope>NUCLEOTIDE SEQUENCE [LARGE SCALE GENOMIC DNA]</scope>
    <source>
        <strain evidence="2 3">DSM 21863</strain>
    </source>
</reference>